<keyword evidence="4" id="KW-0479">Metal-binding</keyword>
<reference evidence="9" key="1">
    <citation type="journal article" date="2000" name="J. Bacteriol.">
        <title>Cloning of a mucin-desulfating sulfatase gene from Prevotella strain RS2 and its expression using a Bacteroides recombinant system.</title>
        <authorList>
            <person name="Wright D.P."/>
            <person name="Knight C.G."/>
            <person name="Parkar S.G."/>
            <person name="Christie D.L."/>
            <person name="Roberton A.M."/>
        </authorList>
    </citation>
    <scope>NUCLEOTIDE SEQUENCE</scope>
    <source>
        <strain evidence="9">RS2</strain>
    </source>
</reference>
<dbReference type="InterPro" id="IPR023885">
    <property type="entry name" value="4Fe4S-binding_SPASM_dom"/>
</dbReference>
<evidence type="ECO:0000259" key="8">
    <source>
        <dbReference type="PROSITE" id="PS51918"/>
    </source>
</evidence>
<dbReference type="CDD" id="cd01335">
    <property type="entry name" value="Radical_SAM"/>
    <property type="match status" value="1"/>
</dbReference>
<dbReference type="SUPFAM" id="SSF102114">
    <property type="entry name" value="Radical SAM enzymes"/>
    <property type="match status" value="1"/>
</dbReference>
<feature type="domain" description="Radical SAM core" evidence="8">
    <location>
        <begin position="15"/>
        <end position="254"/>
    </location>
</feature>
<dbReference type="InterPro" id="IPR023867">
    <property type="entry name" value="Sulphatase_maturase_rSAM"/>
</dbReference>
<proteinExistence type="inferred from homology"/>
<dbReference type="PANTHER" id="PTHR43273:SF3">
    <property type="entry name" value="ANAEROBIC SULFATASE-MATURATING ENZYME HOMOLOG ASLB-RELATED"/>
    <property type="match status" value="1"/>
</dbReference>
<dbReference type="Gene3D" id="3.20.20.70">
    <property type="entry name" value="Aldolase class I"/>
    <property type="match status" value="1"/>
</dbReference>
<dbReference type="InterPro" id="IPR007197">
    <property type="entry name" value="rSAM"/>
</dbReference>
<dbReference type="InterPro" id="IPR013785">
    <property type="entry name" value="Aldolase_TIM"/>
</dbReference>
<dbReference type="NCBIfam" id="NF010308">
    <property type="entry name" value="PRK13745.1"/>
    <property type="match status" value="1"/>
</dbReference>
<gene>
    <name evidence="9" type="primary">mdsB</name>
</gene>
<keyword evidence="3" id="KW-0949">S-adenosyl-L-methionine</keyword>
<evidence type="ECO:0000256" key="4">
    <source>
        <dbReference type="ARBA" id="ARBA00022723"/>
    </source>
</evidence>
<dbReference type="SFLD" id="SFLDF00285">
    <property type="entry name" value="anaerobic_Ser-type_sulfatase-m"/>
    <property type="match status" value="1"/>
</dbReference>
<dbReference type="NCBIfam" id="TIGR03942">
    <property type="entry name" value="sulfatase_rSAM"/>
    <property type="match status" value="1"/>
</dbReference>
<accession>Q9L5W1</accession>
<evidence type="ECO:0000313" key="9">
    <source>
        <dbReference type="EMBL" id="AAF72521.1"/>
    </source>
</evidence>
<comment type="similarity">
    <text evidence="7">Belongs to the radical SAM superfamily. Anaerobic sulfatase-maturating enzyme family.</text>
</comment>
<dbReference type="PROSITE" id="PS51918">
    <property type="entry name" value="RADICAL_SAM"/>
    <property type="match status" value="1"/>
</dbReference>
<sequence>MTASPNSTTPEARLTAAPFAHPMYIMVKPVGSACNLRCDYCYYLEKQHLYANEGRQMLSDELLERFIREYIESQTTPEVLFTWHGGEPLVRPLAFYEKVVRLQQRYARGRRIANSLQTNGTLINDDWARFFHDQGWLIGVSLDGPEAYHDAFRRTRGGGPSFRNVIRGIDILNRHAVEWNALAVANRLNGDHPLSFYRFFKNIGCQYIQVTPVVERLAHHDDGRQLASLVDEGQLAPFSIRPKQWGNFLCTIFDEWVRHDVSMFFFNIFDATLANWVGVAPGLCTMAKHCGHAGVMEHNGDVYSCDHFVFPEYKLGNIHEQSLVEMMYSERQRRFGRAKADSLPTQCRECQWLNACHGECPRNRFIHTANGEPGLNYLCEGYRQYFSHVAPYMDVMKRLLGEKRPPAEIMDMLATGALR</sequence>
<dbReference type="Pfam" id="PF04055">
    <property type="entry name" value="Radical_SAM"/>
    <property type="match status" value="1"/>
</dbReference>
<dbReference type="GO" id="GO:0016491">
    <property type="term" value="F:oxidoreductase activity"/>
    <property type="evidence" value="ECO:0007669"/>
    <property type="project" value="InterPro"/>
</dbReference>
<keyword evidence="2" id="KW-0004">4Fe-4S</keyword>
<dbReference type="InterPro" id="IPR034491">
    <property type="entry name" value="Anaerob_Ser_sulfatase-maturase"/>
</dbReference>
<dbReference type="SFLD" id="SFLDG01067">
    <property type="entry name" value="SPASM/twitch_domain_containing"/>
    <property type="match status" value="1"/>
</dbReference>
<organism evidence="9">
    <name type="scientific">Prevotella sp. RS2</name>
    <dbReference type="NCBI Taxonomy" id="126378"/>
    <lineage>
        <taxon>Bacteria</taxon>
        <taxon>Pseudomonadati</taxon>
        <taxon>Bacteroidota</taxon>
        <taxon>Bacteroidia</taxon>
        <taxon>Bacteroidales</taxon>
        <taxon>Prevotellaceae</taxon>
        <taxon>Prevotella</taxon>
    </lineage>
</organism>
<evidence type="ECO:0000256" key="7">
    <source>
        <dbReference type="ARBA" id="ARBA00023601"/>
    </source>
</evidence>
<dbReference type="PANTHER" id="PTHR43273">
    <property type="entry name" value="ANAEROBIC SULFATASE-MATURATING ENZYME HOMOLOG ASLB-RELATED"/>
    <property type="match status" value="1"/>
</dbReference>
<evidence type="ECO:0000256" key="5">
    <source>
        <dbReference type="ARBA" id="ARBA00023004"/>
    </source>
</evidence>
<protein>
    <submittedName>
        <fullName evidence="9">Iron-sulfur oxidoreductase MdsB</fullName>
    </submittedName>
</protein>
<comment type="cofactor">
    <cofactor evidence="1">
        <name>[4Fe-4S] cluster</name>
        <dbReference type="ChEBI" id="CHEBI:49883"/>
    </cofactor>
</comment>
<evidence type="ECO:0000256" key="2">
    <source>
        <dbReference type="ARBA" id="ARBA00022485"/>
    </source>
</evidence>
<name>Q9L5W1_9BACT</name>
<dbReference type="Pfam" id="PF13186">
    <property type="entry name" value="SPASM"/>
    <property type="match status" value="1"/>
</dbReference>
<dbReference type="InterPro" id="IPR047207">
    <property type="entry name" value="SPASM_anSME"/>
</dbReference>
<dbReference type="SFLD" id="SFLDG01072">
    <property type="entry name" value="dehydrogenase_like"/>
    <property type="match status" value="1"/>
</dbReference>
<dbReference type="InterPro" id="IPR058240">
    <property type="entry name" value="rSAM_sf"/>
</dbReference>
<dbReference type="SFLD" id="SFLDG01384">
    <property type="entry name" value="thioether_bond_formation_requi"/>
    <property type="match status" value="1"/>
</dbReference>
<dbReference type="SFLD" id="SFLDG01386">
    <property type="entry name" value="main_SPASM_domain-containing"/>
    <property type="match status" value="1"/>
</dbReference>
<keyword evidence="5" id="KW-0408">Iron</keyword>
<keyword evidence="6" id="KW-0411">Iron-sulfur</keyword>
<evidence type="ECO:0000256" key="1">
    <source>
        <dbReference type="ARBA" id="ARBA00001966"/>
    </source>
</evidence>
<dbReference type="SFLD" id="SFLDS00029">
    <property type="entry name" value="Radical_SAM"/>
    <property type="match status" value="1"/>
</dbReference>
<dbReference type="GO" id="GO:0051539">
    <property type="term" value="F:4 iron, 4 sulfur cluster binding"/>
    <property type="evidence" value="ECO:0007669"/>
    <property type="project" value="UniProtKB-KW"/>
</dbReference>
<dbReference type="CDD" id="cd21120">
    <property type="entry name" value="SPASM_anSME"/>
    <property type="match status" value="1"/>
</dbReference>
<dbReference type="AlphaFoldDB" id="Q9L5W1"/>
<dbReference type="NCBIfam" id="TIGR04085">
    <property type="entry name" value="rSAM_more_4Fe4S"/>
    <property type="match status" value="1"/>
</dbReference>
<evidence type="ECO:0000256" key="6">
    <source>
        <dbReference type="ARBA" id="ARBA00023014"/>
    </source>
</evidence>
<evidence type="ECO:0000256" key="3">
    <source>
        <dbReference type="ARBA" id="ARBA00022691"/>
    </source>
</evidence>
<dbReference type="EMBL" id="AF248951">
    <property type="protein sequence ID" value="AAF72521.1"/>
    <property type="molecule type" value="Genomic_DNA"/>
</dbReference>
<dbReference type="GO" id="GO:0046872">
    <property type="term" value="F:metal ion binding"/>
    <property type="evidence" value="ECO:0007669"/>
    <property type="project" value="UniProtKB-KW"/>
</dbReference>